<dbReference type="Pfam" id="PF06748">
    <property type="entry name" value="DUF1217"/>
    <property type="match status" value="1"/>
</dbReference>
<keyword evidence="2" id="KW-1185">Reference proteome</keyword>
<dbReference type="Proteomes" id="UP000475385">
    <property type="component" value="Unassembled WGS sequence"/>
</dbReference>
<dbReference type="InterPro" id="IPR010626">
    <property type="entry name" value="DUF1217"/>
</dbReference>
<dbReference type="Gene3D" id="1.10.3700.10">
    <property type="entry name" value="AGR C 984p-like"/>
    <property type="match status" value="1"/>
</dbReference>
<accession>A0A6M1LN12</accession>
<dbReference type="RefSeq" id="WP_164695649.1">
    <property type="nucleotide sequence ID" value="NZ_JAAIKB010000006.1"/>
</dbReference>
<sequence length="257" mass="28318">MLTSAQLATLFGSSTNTVTLTAPERFTYYKTSLSSAEKEKARLAKDPAILRDMARLDRVLAKAKKPEDLFKDTEATRIVLQALGLADNAQNVGMAKRVLMSDLKDKKSLANTLSDTRWKTAAEKLDMANTGLSTLRLPSTRKAILDGLVEYKRLTAIEAKSQAVSDALYLKNMSTDTKTGVYDVLGNKVLRRIASTIAGLPKELALQEVEAQARTLNRSFKVEDLTDPAKKEKLIQRYLTIAQDTSTIQAPSFGFNL</sequence>
<dbReference type="InterPro" id="IPR023157">
    <property type="entry name" value="AGR-C-984p-like_sf"/>
</dbReference>
<name>A0A6M1LN12_9PROT</name>
<comment type="caution">
    <text evidence="1">The sequence shown here is derived from an EMBL/GenBank/DDBJ whole genome shotgun (WGS) entry which is preliminary data.</text>
</comment>
<dbReference type="EMBL" id="JAAIKB010000006">
    <property type="protein sequence ID" value="NGM21755.1"/>
    <property type="molecule type" value="Genomic_DNA"/>
</dbReference>
<evidence type="ECO:0000313" key="2">
    <source>
        <dbReference type="Proteomes" id="UP000475385"/>
    </source>
</evidence>
<protein>
    <submittedName>
        <fullName evidence="1">DUF1217 domain-containing protein</fullName>
    </submittedName>
</protein>
<proteinExistence type="predicted"/>
<gene>
    <name evidence="1" type="ORF">G3576_17155</name>
</gene>
<dbReference type="SUPFAM" id="SSF158837">
    <property type="entry name" value="AGR C 984p-like"/>
    <property type="match status" value="1"/>
</dbReference>
<reference evidence="1 2" key="1">
    <citation type="submission" date="2020-03" db="EMBL/GenBank/DDBJ databases">
        <title>Roseomonas stagni sp. nov., isolated from pond water in Japan.</title>
        <authorList>
            <person name="Furuhata K."/>
            <person name="Miyamoto H."/>
            <person name="Goto K."/>
        </authorList>
    </citation>
    <scope>NUCLEOTIDE SEQUENCE [LARGE SCALE GENOMIC DNA]</scope>
    <source>
        <strain evidence="1 2">PeD5</strain>
    </source>
</reference>
<evidence type="ECO:0000313" key="1">
    <source>
        <dbReference type="EMBL" id="NGM21755.1"/>
    </source>
</evidence>
<dbReference type="AlphaFoldDB" id="A0A6M1LN12"/>
<organism evidence="1 2">
    <name type="scientific">Falsiroseomonas algicola</name>
    <dbReference type="NCBI Taxonomy" id="2716930"/>
    <lineage>
        <taxon>Bacteria</taxon>
        <taxon>Pseudomonadati</taxon>
        <taxon>Pseudomonadota</taxon>
        <taxon>Alphaproteobacteria</taxon>
        <taxon>Acetobacterales</taxon>
        <taxon>Roseomonadaceae</taxon>
        <taxon>Falsiroseomonas</taxon>
    </lineage>
</organism>